<evidence type="ECO:0000313" key="3">
    <source>
        <dbReference type="Proteomes" id="UP000006062"/>
    </source>
</evidence>
<dbReference type="SUPFAM" id="SSF56935">
    <property type="entry name" value="Porins"/>
    <property type="match status" value="1"/>
</dbReference>
<dbReference type="HOGENOM" id="CLU_595413_0_0_6"/>
<keyword evidence="1" id="KW-0812">Transmembrane</keyword>
<keyword evidence="3" id="KW-1185">Reference proteome</keyword>
<keyword evidence="1" id="KW-0472">Membrane</keyword>
<gene>
    <name evidence="2" type="ordered locus">Thivi_4162</name>
</gene>
<dbReference type="eggNOG" id="COG1024">
    <property type="taxonomic scope" value="Bacteria"/>
</dbReference>
<dbReference type="AlphaFoldDB" id="I3YG62"/>
<dbReference type="Proteomes" id="UP000006062">
    <property type="component" value="Chromosome"/>
</dbReference>
<keyword evidence="1" id="KW-1133">Transmembrane helix</keyword>
<organism evidence="2 3">
    <name type="scientific">Thiocystis violascens (strain ATCC 17096 / DSM 198 / 6111)</name>
    <name type="common">Chromatium violascens</name>
    <dbReference type="NCBI Taxonomy" id="765911"/>
    <lineage>
        <taxon>Bacteria</taxon>
        <taxon>Pseudomonadati</taxon>
        <taxon>Pseudomonadota</taxon>
        <taxon>Gammaproteobacteria</taxon>
        <taxon>Chromatiales</taxon>
        <taxon>Chromatiaceae</taxon>
        <taxon>Thiocystis</taxon>
    </lineage>
</organism>
<reference evidence="2 3" key="1">
    <citation type="submission" date="2012-06" db="EMBL/GenBank/DDBJ databases">
        <title>Complete sequence of Thiocystis violascens DSM 198.</title>
        <authorList>
            <consortium name="US DOE Joint Genome Institute"/>
            <person name="Lucas S."/>
            <person name="Han J."/>
            <person name="Lapidus A."/>
            <person name="Cheng J.-F."/>
            <person name="Goodwin L."/>
            <person name="Pitluck S."/>
            <person name="Peters L."/>
            <person name="Ovchinnikova G."/>
            <person name="Teshima H."/>
            <person name="Detter J.C."/>
            <person name="Han C."/>
            <person name="Tapia R."/>
            <person name="Land M."/>
            <person name="Hauser L."/>
            <person name="Kyrpides N."/>
            <person name="Ivanova N."/>
            <person name="Pagani I."/>
            <person name="Vogl K."/>
            <person name="Liu Z."/>
            <person name="Frigaard N.-U."/>
            <person name="Bryant D."/>
            <person name="Woyke T."/>
        </authorList>
    </citation>
    <scope>NUCLEOTIDE SEQUENCE [LARGE SCALE GENOMIC DNA]</scope>
    <source>
        <strain evidence="3">ATCC 17096 / DSM 198 / 6111</strain>
    </source>
</reference>
<evidence type="ECO:0000256" key="1">
    <source>
        <dbReference type="SAM" id="Phobius"/>
    </source>
</evidence>
<name>I3YG62_THIV6</name>
<protein>
    <submittedName>
        <fullName evidence="2">Uncharacterized protein</fullName>
    </submittedName>
</protein>
<proteinExistence type="predicted"/>
<dbReference type="KEGG" id="tvi:Thivi_4162"/>
<accession>I3YG62</accession>
<sequence length="471" mass="52589">MRKLQRRWRIDDPNHEHDMNMTDLAITTRTGAGVVGATGGCMPTIPCMHRNRNARHWLVSLATLVLLAPLVAHAEVRISGFGTLGAAISDQDFVYQRFIDDGGTLNRDSLIGLQLDIQLADAWGLTLQAKAAPSTHDENAWEPTLSWAFLSWRPDNDLLLRAGRLRLPLMLYSANSDVGVTFEFARLPTEVYSLLPTTDLNGLSFARTWLDDSHEWTLEGYLGKTHTEWRYYLRDNMEPLFPAGVSFLGYDFLMGGLTLSRRERENLWRIGLHRTDAEADQGPVPRKFPFVTLVPGTDIGYYQVANEMPGPGVSFVDKYIIYLLTLGVEMTLPQDIRLVGEYGQRRVDNASIAGPNTHAAYLSLLKRIGRWTPYVYWAGIRSRPPALDFGDALNRNRVPDVIPGAAAINATQRAGADMLGPFDQQSWAIGASYSLSPTSKLKAEWLHTRTGVLSSFVGSALLYMISRMSFN</sequence>
<dbReference type="STRING" id="765911.Thivi_4162"/>
<feature type="transmembrane region" description="Helical" evidence="1">
    <location>
        <begin position="57"/>
        <end position="74"/>
    </location>
</feature>
<dbReference type="EMBL" id="CP003154">
    <property type="protein sequence ID" value="AFL75980.1"/>
    <property type="molecule type" value="Genomic_DNA"/>
</dbReference>
<evidence type="ECO:0000313" key="2">
    <source>
        <dbReference type="EMBL" id="AFL75980.1"/>
    </source>
</evidence>